<dbReference type="Proteomes" id="UP000231960">
    <property type="component" value="Unassembled WGS sequence"/>
</dbReference>
<dbReference type="PANTHER" id="PTHR43335:SF2">
    <property type="entry name" value="ABC TRANSPORTER, ATP-BINDING PROTEIN"/>
    <property type="match status" value="1"/>
</dbReference>
<name>A0A2M9R680_9FLAO</name>
<keyword evidence="3" id="KW-0547">Nucleotide-binding</keyword>
<gene>
    <name evidence="6" type="ORF">CDL10_07250</name>
</gene>
<keyword evidence="4 6" id="KW-0067">ATP-binding</keyword>
<dbReference type="GO" id="GO:0016887">
    <property type="term" value="F:ATP hydrolysis activity"/>
    <property type="evidence" value="ECO:0007669"/>
    <property type="project" value="InterPro"/>
</dbReference>
<sequence length="291" mass="32621">MSLQISGLTKTYKNGVKALDNIDLNIGNGMFGLLGPNGAGKSSLMRTIATLQKPDNGNIQFEDISVLKDKMALRKVLGYLPQEFGVYPNMSAETLLDYFAQLKGITSKNERKKMVDYVLEITNLSSVKSKSVSGYSGGMKQRFGIAQLLLNKPRLIIVDEPTAGLDPAERHRFLNILREIGTEHTVIFSTHIVDDVRELCNNIAIMNGGRILYQGTPEEARKSLEGKIWMRIIERSDLDEFSQKFNIISSNFNPDNTLNIRVFSEENPHESFVPATPQLEDVYFVTLKSDQ</sequence>
<dbReference type="PROSITE" id="PS00211">
    <property type="entry name" value="ABC_TRANSPORTER_1"/>
    <property type="match status" value="1"/>
</dbReference>
<comment type="similarity">
    <text evidence="1">Belongs to the ABC transporter superfamily.</text>
</comment>
<evidence type="ECO:0000313" key="6">
    <source>
        <dbReference type="EMBL" id="PJR04354.1"/>
    </source>
</evidence>
<evidence type="ECO:0000256" key="2">
    <source>
        <dbReference type="ARBA" id="ARBA00022448"/>
    </source>
</evidence>
<dbReference type="GO" id="GO:0005524">
    <property type="term" value="F:ATP binding"/>
    <property type="evidence" value="ECO:0007669"/>
    <property type="project" value="UniProtKB-KW"/>
</dbReference>
<dbReference type="EMBL" id="NIPO01000001">
    <property type="protein sequence ID" value="PJR04354.1"/>
    <property type="molecule type" value="Genomic_DNA"/>
</dbReference>
<reference evidence="6 7" key="1">
    <citation type="submission" date="2017-06" db="EMBL/GenBank/DDBJ databases">
        <title>Description of Avrilella dinanensis gen. nov. sp. nov.</title>
        <authorList>
            <person name="Leyer C."/>
            <person name="Sassi M."/>
            <person name="Minet J."/>
            <person name="Kayal S."/>
            <person name="Cattoir V."/>
        </authorList>
    </citation>
    <scope>NUCLEOTIDE SEQUENCE [LARGE SCALE GENOMIC DNA]</scope>
    <source>
        <strain evidence="6 7">UR159</strain>
    </source>
</reference>
<keyword evidence="7" id="KW-1185">Reference proteome</keyword>
<evidence type="ECO:0000313" key="7">
    <source>
        <dbReference type="Proteomes" id="UP000231960"/>
    </source>
</evidence>
<dbReference type="InterPro" id="IPR027417">
    <property type="entry name" value="P-loop_NTPase"/>
</dbReference>
<feature type="domain" description="ABC transporter" evidence="5">
    <location>
        <begin position="3"/>
        <end position="233"/>
    </location>
</feature>
<dbReference type="Pfam" id="PF00005">
    <property type="entry name" value="ABC_tran"/>
    <property type="match status" value="1"/>
</dbReference>
<organism evidence="6 7">
    <name type="scientific">Avrilella dinanensis</name>
    <dbReference type="NCBI Taxonomy" id="2008672"/>
    <lineage>
        <taxon>Bacteria</taxon>
        <taxon>Pseudomonadati</taxon>
        <taxon>Bacteroidota</taxon>
        <taxon>Flavobacteriia</taxon>
        <taxon>Flavobacteriales</taxon>
        <taxon>Flavobacteriaceae</taxon>
        <taxon>Avrilella</taxon>
    </lineage>
</organism>
<dbReference type="CDD" id="cd03264">
    <property type="entry name" value="ABC_drug_resistance_like"/>
    <property type="match status" value="1"/>
</dbReference>
<comment type="caution">
    <text evidence="6">The sequence shown here is derived from an EMBL/GenBank/DDBJ whole genome shotgun (WGS) entry which is preliminary data.</text>
</comment>
<protein>
    <submittedName>
        <fullName evidence="6">Multidrug ABC transporter ATP-binding protein</fullName>
    </submittedName>
</protein>
<dbReference type="OrthoDB" id="9801987at2"/>
<dbReference type="AlphaFoldDB" id="A0A2M9R680"/>
<proteinExistence type="inferred from homology"/>
<evidence type="ECO:0000256" key="1">
    <source>
        <dbReference type="ARBA" id="ARBA00005417"/>
    </source>
</evidence>
<dbReference type="InterPro" id="IPR003439">
    <property type="entry name" value="ABC_transporter-like_ATP-bd"/>
</dbReference>
<evidence type="ECO:0000259" key="5">
    <source>
        <dbReference type="PROSITE" id="PS50893"/>
    </source>
</evidence>
<evidence type="ECO:0000256" key="4">
    <source>
        <dbReference type="ARBA" id="ARBA00022840"/>
    </source>
</evidence>
<dbReference type="SUPFAM" id="SSF52540">
    <property type="entry name" value="P-loop containing nucleoside triphosphate hydrolases"/>
    <property type="match status" value="1"/>
</dbReference>
<dbReference type="RefSeq" id="WP_100677914.1">
    <property type="nucleotide sequence ID" value="NZ_NIPO01000001.1"/>
</dbReference>
<evidence type="ECO:0000256" key="3">
    <source>
        <dbReference type="ARBA" id="ARBA00022741"/>
    </source>
</evidence>
<keyword evidence="2" id="KW-0813">Transport</keyword>
<dbReference type="SMART" id="SM00382">
    <property type="entry name" value="AAA"/>
    <property type="match status" value="1"/>
</dbReference>
<dbReference type="InterPro" id="IPR003593">
    <property type="entry name" value="AAA+_ATPase"/>
</dbReference>
<dbReference type="Gene3D" id="3.40.50.300">
    <property type="entry name" value="P-loop containing nucleotide triphosphate hydrolases"/>
    <property type="match status" value="1"/>
</dbReference>
<accession>A0A2M9R680</accession>
<dbReference type="InterPro" id="IPR017871">
    <property type="entry name" value="ABC_transporter-like_CS"/>
</dbReference>
<dbReference type="PANTHER" id="PTHR43335">
    <property type="entry name" value="ABC TRANSPORTER, ATP-BINDING PROTEIN"/>
    <property type="match status" value="1"/>
</dbReference>
<dbReference type="PROSITE" id="PS50893">
    <property type="entry name" value="ABC_TRANSPORTER_2"/>
    <property type="match status" value="1"/>
</dbReference>